<dbReference type="AlphaFoldDB" id="A0A9W9RJR4"/>
<gene>
    <name evidence="2" type="ORF">N7541_002396</name>
</gene>
<name>A0A9W9RJR4_PENBR</name>
<reference evidence="2" key="2">
    <citation type="journal article" date="2023" name="IMA Fungus">
        <title>Comparative genomic study of the Penicillium genus elucidates a diverse pangenome and 15 lateral gene transfer events.</title>
        <authorList>
            <person name="Petersen C."/>
            <person name="Sorensen T."/>
            <person name="Nielsen M.R."/>
            <person name="Sondergaard T.E."/>
            <person name="Sorensen J.L."/>
            <person name="Fitzpatrick D.A."/>
            <person name="Frisvad J.C."/>
            <person name="Nielsen K.L."/>
        </authorList>
    </citation>
    <scope>NUCLEOTIDE SEQUENCE</scope>
    <source>
        <strain evidence="2">IBT 35675</strain>
    </source>
</reference>
<dbReference type="EMBL" id="JAPZBR010000002">
    <property type="protein sequence ID" value="KAJ5361552.1"/>
    <property type="molecule type" value="Genomic_DNA"/>
</dbReference>
<evidence type="ECO:0000313" key="2">
    <source>
        <dbReference type="EMBL" id="KAJ5361552.1"/>
    </source>
</evidence>
<protein>
    <submittedName>
        <fullName evidence="2">Uncharacterized protein</fullName>
    </submittedName>
</protein>
<accession>A0A9W9RJR4</accession>
<evidence type="ECO:0000313" key="3">
    <source>
        <dbReference type="Proteomes" id="UP001148299"/>
    </source>
</evidence>
<proteinExistence type="predicted"/>
<comment type="caution">
    <text evidence="2">The sequence shown here is derived from an EMBL/GenBank/DDBJ whole genome shotgun (WGS) entry which is preliminary data.</text>
</comment>
<organism evidence="2 3">
    <name type="scientific">Penicillium brevicompactum</name>
    <dbReference type="NCBI Taxonomy" id="5074"/>
    <lineage>
        <taxon>Eukaryota</taxon>
        <taxon>Fungi</taxon>
        <taxon>Dikarya</taxon>
        <taxon>Ascomycota</taxon>
        <taxon>Pezizomycotina</taxon>
        <taxon>Eurotiomycetes</taxon>
        <taxon>Eurotiomycetidae</taxon>
        <taxon>Eurotiales</taxon>
        <taxon>Aspergillaceae</taxon>
        <taxon>Penicillium</taxon>
    </lineage>
</organism>
<keyword evidence="3" id="KW-1185">Reference proteome</keyword>
<sequence>MGSSPSTISQDVNTMSSDSSSQAQHHHPRNLAEAVETYNILRHLLPAELVLDILALAEYWLETAVMRGDVLTYDDVNYANRQPYLTSEPIPEGRLEEIRIDIWSHDQGWSSYRESYGTYENSWTWFELEIEKFEGRTVIEKTDSIRLATNVHAQKEAQHHQIVFSRQNNVTLIQALETGDRVSIIPLARFPGWRNTVERASIQICTAPIL</sequence>
<reference evidence="2" key="1">
    <citation type="submission" date="2022-12" db="EMBL/GenBank/DDBJ databases">
        <authorList>
            <person name="Petersen C."/>
        </authorList>
    </citation>
    <scope>NUCLEOTIDE SEQUENCE</scope>
    <source>
        <strain evidence="2">IBT 35675</strain>
    </source>
</reference>
<feature type="region of interest" description="Disordered" evidence="1">
    <location>
        <begin position="1"/>
        <end position="29"/>
    </location>
</feature>
<dbReference type="Proteomes" id="UP001148299">
    <property type="component" value="Unassembled WGS sequence"/>
</dbReference>
<feature type="compositionally biased region" description="Polar residues" evidence="1">
    <location>
        <begin position="1"/>
        <end position="15"/>
    </location>
</feature>
<evidence type="ECO:0000256" key="1">
    <source>
        <dbReference type="SAM" id="MobiDB-lite"/>
    </source>
</evidence>